<sequence length="235" mass="26192">MSQGNCATPKKKHDIGTANYIFNKVGKGGTNSNTDLRSVISLLENRKKDPYYREKLLRLKIPNSCSPNIIQELTQCISDFQASIQGRNKADGVVSPSGSTILYLGGVRLTGKHIIVDLDDQNLYAYDGKKKIHEFHCASGDKKHPTAIKPSLHHIFRKHQKYRSRAYNAQMDYAMFFTNDGKAIHQSNAVSVTSFLKVVGIESLGSHGCVRLSEDDAKKLFSWSPMNTPVFVDMA</sequence>
<comment type="similarity">
    <text evidence="2">Belongs to the YkuD family.</text>
</comment>
<comment type="pathway">
    <text evidence="1 7">Cell wall biogenesis; peptidoglycan biosynthesis.</text>
</comment>
<dbReference type="PROSITE" id="PS52029">
    <property type="entry name" value="LD_TPASE"/>
    <property type="match status" value="1"/>
</dbReference>
<keyword evidence="6 7" id="KW-0961">Cell wall biogenesis/degradation</keyword>
<dbReference type="InterPro" id="IPR005490">
    <property type="entry name" value="LD_TPept_cat_dom"/>
</dbReference>
<dbReference type="Proteomes" id="UP000324162">
    <property type="component" value="Unassembled WGS sequence"/>
</dbReference>
<evidence type="ECO:0000256" key="6">
    <source>
        <dbReference type="ARBA" id="ARBA00023316"/>
    </source>
</evidence>
<gene>
    <name evidence="9" type="ORF">EU508_02945</name>
</gene>
<accession>A0AB73BKJ0</accession>
<dbReference type="GO" id="GO:0071555">
    <property type="term" value="P:cell wall organization"/>
    <property type="evidence" value="ECO:0007669"/>
    <property type="project" value="UniProtKB-UniRule"/>
</dbReference>
<keyword evidence="3" id="KW-0808">Transferase</keyword>
<dbReference type="AlphaFoldDB" id="A0AB73BKJ0"/>
<name>A0AB73BKJ0_9GAMM</name>
<evidence type="ECO:0000313" key="9">
    <source>
        <dbReference type="EMBL" id="KAA1163824.1"/>
    </source>
</evidence>
<dbReference type="PANTHER" id="PTHR30582:SF2">
    <property type="entry name" value="L,D-TRANSPEPTIDASE YCIB-RELATED"/>
    <property type="match status" value="1"/>
</dbReference>
<reference evidence="9 10" key="1">
    <citation type="submission" date="2019-01" db="EMBL/GenBank/DDBJ databases">
        <title>Genome sequences of marine Pseudoalteromonas species.</title>
        <authorList>
            <person name="Boraston A.B."/>
            <person name="Hehemann J.-H."/>
            <person name="Vickers C.J."/>
            <person name="Salama-Alber O."/>
            <person name="Abe K."/>
            <person name="Hettle A.J."/>
        </authorList>
    </citation>
    <scope>NUCLEOTIDE SEQUENCE [LARGE SCALE GENOMIC DNA]</scope>
    <source>
        <strain evidence="9 10">PS42</strain>
    </source>
</reference>
<dbReference type="SUPFAM" id="SSF141523">
    <property type="entry name" value="L,D-transpeptidase catalytic domain-like"/>
    <property type="match status" value="1"/>
</dbReference>
<dbReference type="GO" id="GO:0018104">
    <property type="term" value="P:peptidoglycan-protein cross-linking"/>
    <property type="evidence" value="ECO:0007669"/>
    <property type="project" value="TreeGrafter"/>
</dbReference>
<evidence type="ECO:0000313" key="10">
    <source>
        <dbReference type="Proteomes" id="UP000324162"/>
    </source>
</evidence>
<dbReference type="InterPro" id="IPR038063">
    <property type="entry name" value="Transpep_catalytic_dom"/>
</dbReference>
<dbReference type="Pfam" id="PF03734">
    <property type="entry name" value="YkuD"/>
    <property type="match status" value="1"/>
</dbReference>
<organism evidence="9 10">
    <name type="scientific">Pseudoalteromonas fuliginea</name>
    <dbReference type="NCBI Taxonomy" id="1872678"/>
    <lineage>
        <taxon>Bacteria</taxon>
        <taxon>Pseudomonadati</taxon>
        <taxon>Pseudomonadota</taxon>
        <taxon>Gammaproteobacteria</taxon>
        <taxon>Alteromonadales</taxon>
        <taxon>Pseudoalteromonadaceae</taxon>
        <taxon>Pseudoalteromonas</taxon>
    </lineage>
</organism>
<dbReference type="RefSeq" id="WP_050482447.1">
    <property type="nucleotide sequence ID" value="NZ_SEUK01000040.1"/>
</dbReference>
<feature type="domain" description="L,D-TPase catalytic" evidence="8">
    <location>
        <begin position="112"/>
        <end position="233"/>
    </location>
</feature>
<proteinExistence type="inferred from homology"/>
<evidence type="ECO:0000256" key="3">
    <source>
        <dbReference type="ARBA" id="ARBA00022679"/>
    </source>
</evidence>
<evidence type="ECO:0000256" key="4">
    <source>
        <dbReference type="ARBA" id="ARBA00022960"/>
    </source>
</evidence>
<evidence type="ECO:0000256" key="2">
    <source>
        <dbReference type="ARBA" id="ARBA00005992"/>
    </source>
</evidence>
<evidence type="ECO:0000256" key="5">
    <source>
        <dbReference type="ARBA" id="ARBA00022984"/>
    </source>
</evidence>
<evidence type="ECO:0000259" key="8">
    <source>
        <dbReference type="PROSITE" id="PS52029"/>
    </source>
</evidence>
<dbReference type="CDD" id="cd16913">
    <property type="entry name" value="YkuD_like"/>
    <property type="match status" value="1"/>
</dbReference>
<dbReference type="GO" id="GO:0005576">
    <property type="term" value="C:extracellular region"/>
    <property type="evidence" value="ECO:0007669"/>
    <property type="project" value="TreeGrafter"/>
</dbReference>
<dbReference type="Gene3D" id="2.40.440.10">
    <property type="entry name" value="L,D-transpeptidase catalytic domain-like"/>
    <property type="match status" value="1"/>
</dbReference>
<dbReference type="EMBL" id="SEUK01000040">
    <property type="protein sequence ID" value="KAA1163824.1"/>
    <property type="molecule type" value="Genomic_DNA"/>
</dbReference>
<feature type="active site" description="Nucleophile" evidence="7">
    <location>
        <position position="209"/>
    </location>
</feature>
<evidence type="ECO:0000256" key="7">
    <source>
        <dbReference type="PROSITE-ProRule" id="PRU01373"/>
    </source>
</evidence>
<feature type="active site" description="Proton donor/acceptor" evidence="7">
    <location>
        <position position="185"/>
    </location>
</feature>
<dbReference type="GO" id="GO:0071972">
    <property type="term" value="F:peptidoglycan L,D-transpeptidase activity"/>
    <property type="evidence" value="ECO:0007669"/>
    <property type="project" value="TreeGrafter"/>
</dbReference>
<evidence type="ECO:0000256" key="1">
    <source>
        <dbReference type="ARBA" id="ARBA00004752"/>
    </source>
</evidence>
<dbReference type="InterPro" id="IPR050979">
    <property type="entry name" value="LD-transpeptidase"/>
</dbReference>
<keyword evidence="5 7" id="KW-0573">Peptidoglycan synthesis</keyword>
<dbReference type="PANTHER" id="PTHR30582">
    <property type="entry name" value="L,D-TRANSPEPTIDASE"/>
    <property type="match status" value="1"/>
</dbReference>
<dbReference type="GO" id="GO:0016740">
    <property type="term" value="F:transferase activity"/>
    <property type="evidence" value="ECO:0007669"/>
    <property type="project" value="UniProtKB-KW"/>
</dbReference>
<keyword evidence="4 7" id="KW-0133">Cell shape</keyword>
<comment type="caution">
    <text evidence="9">The sequence shown here is derived from an EMBL/GenBank/DDBJ whole genome shotgun (WGS) entry which is preliminary data.</text>
</comment>
<dbReference type="GO" id="GO:0008360">
    <property type="term" value="P:regulation of cell shape"/>
    <property type="evidence" value="ECO:0007669"/>
    <property type="project" value="UniProtKB-UniRule"/>
</dbReference>
<protein>
    <submittedName>
        <fullName evidence="9">L,D-transpeptidase</fullName>
    </submittedName>
</protein>